<accession>W1N6E1</accession>
<evidence type="ECO:0000313" key="3">
    <source>
        <dbReference type="Proteomes" id="UP000019113"/>
    </source>
</evidence>
<keyword evidence="3" id="KW-1185">Reference proteome</keyword>
<dbReference type="Proteomes" id="UP000019113">
    <property type="component" value="Unassembled WGS sequence"/>
</dbReference>
<gene>
    <name evidence="2" type="ORF">BJB45_19100</name>
</gene>
<sequence length="47" mass="5061">MALIYRHNAGDPCRPPDVARSSVQAHADAQPYNRPRATNEGGVEATV</sequence>
<evidence type="ECO:0000256" key="1">
    <source>
        <dbReference type="SAM" id="MobiDB-lite"/>
    </source>
</evidence>
<name>W1N6E1_9GAMM</name>
<proteinExistence type="predicted"/>
<protein>
    <submittedName>
        <fullName evidence="2">Uncharacterized protein</fullName>
    </submittedName>
</protein>
<evidence type="ECO:0000313" key="2">
    <source>
        <dbReference type="EMBL" id="ERL51079.1"/>
    </source>
</evidence>
<dbReference type="AlphaFoldDB" id="W1N6E1"/>
<reference evidence="2 3" key="1">
    <citation type="submission" date="2013-08" db="EMBL/GenBank/DDBJ databases">
        <title>draft genome of Halomonas huanghegensis, strain BJGMM-B45T.</title>
        <authorList>
            <person name="Miao C."/>
            <person name="Wan Y."/>
            <person name="Jin W."/>
        </authorList>
    </citation>
    <scope>NUCLEOTIDE SEQUENCE [LARGE SCALE GENOMIC DNA]</scope>
    <source>
        <strain evidence="2 3">BJGMM-B45</strain>
    </source>
</reference>
<dbReference type="PATRIC" id="fig|1178482.3.peg.2275"/>
<organism evidence="2 3">
    <name type="scientific">Halomonas huangheensis</name>
    <dbReference type="NCBI Taxonomy" id="1178482"/>
    <lineage>
        <taxon>Bacteria</taxon>
        <taxon>Pseudomonadati</taxon>
        <taxon>Pseudomonadota</taxon>
        <taxon>Gammaproteobacteria</taxon>
        <taxon>Oceanospirillales</taxon>
        <taxon>Halomonadaceae</taxon>
        <taxon>Halomonas</taxon>
    </lineage>
</organism>
<feature type="region of interest" description="Disordered" evidence="1">
    <location>
        <begin position="1"/>
        <end position="47"/>
    </location>
</feature>
<comment type="caution">
    <text evidence="2">The sequence shown here is derived from an EMBL/GenBank/DDBJ whole genome shotgun (WGS) entry which is preliminary data.</text>
</comment>
<dbReference type="EMBL" id="AVBC01000034">
    <property type="protein sequence ID" value="ERL51079.1"/>
    <property type="molecule type" value="Genomic_DNA"/>
</dbReference>